<evidence type="ECO:0000259" key="1">
    <source>
        <dbReference type="Pfam" id="PF06970"/>
    </source>
</evidence>
<dbReference type="Proteomes" id="UP000670947">
    <property type="component" value="Unassembled WGS sequence"/>
</dbReference>
<dbReference type="Pfam" id="PF06970">
    <property type="entry name" value="RepA_N"/>
    <property type="match status" value="1"/>
</dbReference>
<proteinExistence type="predicted"/>
<reference evidence="2 3" key="1">
    <citation type="submission" date="2021-03" db="EMBL/GenBank/DDBJ databases">
        <title>Paenibacillus artemisicola MWE-103 whole genome sequence.</title>
        <authorList>
            <person name="Ham Y.J."/>
        </authorList>
    </citation>
    <scope>NUCLEOTIDE SEQUENCE [LARGE SCALE GENOMIC DNA]</scope>
    <source>
        <strain evidence="2 3">MWE-103</strain>
    </source>
</reference>
<dbReference type="RefSeq" id="WP_208850530.1">
    <property type="nucleotide sequence ID" value="NZ_JAGGDJ010000042.1"/>
</dbReference>
<name>A0ABS3WHY7_9BACL</name>
<evidence type="ECO:0000313" key="3">
    <source>
        <dbReference type="Proteomes" id="UP000670947"/>
    </source>
</evidence>
<evidence type="ECO:0000313" key="2">
    <source>
        <dbReference type="EMBL" id="MBO7747920.1"/>
    </source>
</evidence>
<dbReference type="EMBL" id="JAGGDJ010000042">
    <property type="protein sequence ID" value="MBO7747920.1"/>
    <property type="molecule type" value="Genomic_DNA"/>
</dbReference>
<feature type="domain" description="Replication initiator A N-terminal" evidence="1">
    <location>
        <begin position="19"/>
        <end position="93"/>
    </location>
</feature>
<gene>
    <name evidence="2" type="ORF">I8J29_27385</name>
</gene>
<organism evidence="2 3">
    <name type="scientific">Paenibacillus artemisiicola</name>
    <dbReference type="NCBI Taxonomy" id="1172618"/>
    <lineage>
        <taxon>Bacteria</taxon>
        <taxon>Bacillati</taxon>
        <taxon>Bacillota</taxon>
        <taxon>Bacilli</taxon>
        <taxon>Bacillales</taxon>
        <taxon>Paenibacillaceae</taxon>
        <taxon>Paenibacillus</taxon>
    </lineage>
</organism>
<protein>
    <submittedName>
        <fullName evidence="2">Replication initiator protein A</fullName>
    </submittedName>
</protein>
<keyword evidence="3" id="KW-1185">Reference proteome</keyword>
<comment type="caution">
    <text evidence="2">The sequence shown here is derived from an EMBL/GenBank/DDBJ whole genome shotgun (WGS) entry which is preliminary data.</text>
</comment>
<sequence>MKKFINKKVIEKGQIQMTSYYQLPKEILDNIKYAKMKPNALKLYIKVLDITKVSILNGWKDEVGNYFVKFSQMDSEKKIGMSAPTFRGAKKELIELGLLFEKKQPQGLPSILYVLMPTSEIESVEKSRVEEQQLVQNDTIEEKETDCENESSINKDYIQLEKIVVQNEAENLTGGFGIFNIEMKPMFIEPDVDEPEYIGLDRKRSKEEMEAERLEVLERTIHVRVPFEVEDDEPFEPKVVIYKMKAPTF</sequence>
<dbReference type="InterPro" id="IPR010724">
    <property type="entry name" value="RepA_N"/>
</dbReference>
<accession>A0ABS3WHY7</accession>